<keyword evidence="3" id="KW-1185">Reference proteome</keyword>
<keyword evidence="1" id="KW-1133">Transmembrane helix</keyword>
<evidence type="ECO:0000256" key="1">
    <source>
        <dbReference type="SAM" id="Phobius"/>
    </source>
</evidence>
<proteinExistence type="predicted"/>
<dbReference type="EMBL" id="JAOAMU010000002">
    <property type="protein sequence ID" value="MCT2562181.1"/>
    <property type="molecule type" value="Genomic_DNA"/>
</dbReference>
<comment type="caution">
    <text evidence="2">The sequence shown here is derived from an EMBL/GenBank/DDBJ whole genome shotgun (WGS) entry which is preliminary data.</text>
</comment>
<evidence type="ECO:0000313" key="3">
    <source>
        <dbReference type="Proteomes" id="UP001525566"/>
    </source>
</evidence>
<keyword evidence="1" id="KW-0472">Membrane</keyword>
<feature type="transmembrane region" description="Helical" evidence="1">
    <location>
        <begin position="257"/>
        <end position="275"/>
    </location>
</feature>
<accession>A0ABT2IUK0</accession>
<feature type="transmembrane region" description="Helical" evidence="1">
    <location>
        <begin position="187"/>
        <end position="207"/>
    </location>
</feature>
<feature type="transmembrane region" description="Helical" evidence="1">
    <location>
        <begin position="73"/>
        <end position="92"/>
    </location>
</feature>
<dbReference type="Proteomes" id="UP001525566">
    <property type="component" value="Unassembled WGS sequence"/>
</dbReference>
<name>A0ABT2IUK0_9FLAO</name>
<feature type="transmembrane region" description="Helical" evidence="1">
    <location>
        <begin position="284"/>
        <end position="303"/>
    </location>
</feature>
<organism evidence="2 3">
    <name type="scientific">Chryseobacterium herbae</name>
    <dbReference type="NCBI Taxonomy" id="2976476"/>
    <lineage>
        <taxon>Bacteria</taxon>
        <taxon>Pseudomonadati</taxon>
        <taxon>Bacteroidota</taxon>
        <taxon>Flavobacteriia</taxon>
        <taxon>Flavobacteriales</taxon>
        <taxon>Weeksellaceae</taxon>
        <taxon>Chryseobacterium group</taxon>
        <taxon>Chryseobacterium</taxon>
    </lineage>
</organism>
<feature type="transmembrane region" description="Helical" evidence="1">
    <location>
        <begin position="104"/>
        <end position="132"/>
    </location>
</feature>
<evidence type="ECO:0000313" key="2">
    <source>
        <dbReference type="EMBL" id="MCT2562181.1"/>
    </source>
</evidence>
<feature type="transmembrane region" description="Helical" evidence="1">
    <location>
        <begin position="309"/>
        <end position="326"/>
    </location>
</feature>
<reference evidence="2 3" key="1">
    <citation type="submission" date="2022-09" db="EMBL/GenBank/DDBJ databases">
        <title>Chryseobacterium oleae sp.nov., isolated from the inter-root soil of Pyrola calliantha H. Andr. in Tibet.</title>
        <authorList>
            <person name="Li Z."/>
        </authorList>
    </citation>
    <scope>NUCLEOTIDE SEQUENCE [LARGE SCALE GENOMIC DNA]</scope>
    <source>
        <strain evidence="3">pc1-10</strain>
    </source>
</reference>
<gene>
    <name evidence="2" type="ORF">N0B48_09800</name>
</gene>
<evidence type="ECO:0008006" key="4">
    <source>
        <dbReference type="Google" id="ProtNLM"/>
    </source>
</evidence>
<feature type="transmembrane region" description="Helical" evidence="1">
    <location>
        <begin position="147"/>
        <end position="180"/>
    </location>
</feature>
<keyword evidence="1" id="KW-0812">Transmembrane</keyword>
<dbReference type="RefSeq" id="WP_259838599.1">
    <property type="nucleotide sequence ID" value="NZ_JAOAMU010000002.1"/>
</dbReference>
<feature type="transmembrane region" description="Helical" evidence="1">
    <location>
        <begin position="338"/>
        <end position="355"/>
    </location>
</feature>
<sequence length="438" mass="50376">MKLKERNIQIAMVIVTVMMTILRFMLNEKGRINPDSIRFMRFAHVLPTIDNTTTPMGYPVGIRLFTFLGFDEFWGSKALGIAAYLFIVYFCWKKDFYKREAIAVGGLFSFVSLFAYTMSEALILPFVFLFLYTASQIITGKLEKGKAVFYLSLSLIALYNIRYSALFFIGGTGLYGLLFLRKKYSSVFITSGIIGLLFVGAYKLLFIDYFNENYVQQALSVGIHPSSQLLTELMQGLATSLNPFIHIADPRGGFVNYGIYGIGVLNILLMIYLFVRNKLSETEWFFTVISISGILCSYFIQYFYSVNPIDYRIIGPFTIPVWLIYFNRLFRIFNLKTYAITALSLLSGLAFTWLSKGNYLENRKAVSDFLKSEKLDKVPIQFYVLKEESLEKIQVAELLSTVNSDITLTFKPEDTLRRTTLTRYKVLQKIKIDKNKYQ</sequence>
<protein>
    <recommendedName>
        <fullName evidence="4">Glycosyltransferase RgtA/B/C/D-like domain-containing protein</fullName>
    </recommendedName>
</protein>
<feature type="transmembrane region" description="Helical" evidence="1">
    <location>
        <begin position="7"/>
        <end position="26"/>
    </location>
</feature>